<proteinExistence type="predicted"/>
<dbReference type="Proteomes" id="UP001558652">
    <property type="component" value="Unassembled WGS sequence"/>
</dbReference>
<keyword evidence="6" id="KW-1185">Reference proteome</keyword>
<name>A0ABD0YKZ8_9HEMI</name>
<dbReference type="EMBL" id="JBFDAA010000006">
    <property type="protein sequence ID" value="KAL1131945.1"/>
    <property type="molecule type" value="Genomic_DNA"/>
</dbReference>
<comment type="caution">
    <text evidence="5">The sequence shown here is derived from an EMBL/GenBank/DDBJ whole genome shotgun (WGS) entry which is preliminary data.</text>
</comment>
<accession>A0ABD0YKZ8</accession>
<evidence type="ECO:0000313" key="6">
    <source>
        <dbReference type="Proteomes" id="UP001558652"/>
    </source>
</evidence>
<dbReference type="GO" id="GO:0005634">
    <property type="term" value="C:nucleus"/>
    <property type="evidence" value="ECO:0007669"/>
    <property type="project" value="UniProtKB-SubCell"/>
</dbReference>
<dbReference type="AlphaFoldDB" id="A0ABD0YKZ8"/>
<organism evidence="5 6">
    <name type="scientific">Ranatra chinensis</name>
    <dbReference type="NCBI Taxonomy" id="642074"/>
    <lineage>
        <taxon>Eukaryota</taxon>
        <taxon>Metazoa</taxon>
        <taxon>Ecdysozoa</taxon>
        <taxon>Arthropoda</taxon>
        <taxon>Hexapoda</taxon>
        <taxon>Insecta</taxon>
        <taxon>Pterygota</taxon>
        <taxon>Neoptera</taxon>
        <taxon>Paraneoptera</taxon>
        <taxon>Hemiptera</taxon>
        <taxon>Heteroptera</taxon>
        <taxon>Panheteroptera</taxon>
        <taxon>Nepomorpha</taxon>
        <taxon>Nepidae</taxon>
        <taxon>Ranatrinae</taxon>
        <taxon>Ranatra</taxon>
    </lineage>
</organism>
<dbReference type="InterPro" id="IPR032460">
    <property type="entry name" value="Symplekin/Pta1_N"/>
</dbReference>
<dbReference type="Pfam" id="PF11935">
    <property type="entry name" value="SYMPK_PTA1_N"/>
    <property type="match status" value="1"/>
</dbReference>
<evidence type="ECO:0000259" key="4">
    <source>
        <dbReference type="Pfam" id="PF11935"/>
    </source>
</evidence>
<dbReference type="PANTHER" id="PTHR15245">
    <property type="entry name" value="SYMPLEKIN-RELATED"/>
    <property type="match status" value="1"/>
</dbReference>
<gene>
    <name evidence="5" type="ORF">AAG570_011556</name>
</gene>
<dbReference type="PANTHER" id="PTHR15245:SF20">
    <property type="entry name" value="SYMPLEKIN"/>
    <property type="match status" value="1"/>
</dbReference>
<evidence type="ECO:0000256" key="1">
    <source>
        <dbReference type="ARBA" id="ARBA00004123"/>
    </source>
</evidence>
<comment type="subcellular location">
    <subcellularLocation>
        <location evidence="1">Nucleus</location>
    </subcellularLocation>
</comment>
<dbReference type="GO" id="GO:0006397">
    <property type="term" value="P:mRNA processing"/>
    <property type="evidence" value="ECO:0007669"/>
    <property type="project" value="UniProtKB-KW"/>
</dbReference>
<keyword evidence="2" id="KW-0507">mRNA processing</keyword>
<dbReference type="InterPro" id="IPR021850">
    <property type="entry name" value="Symplekin/Pta1"/>
</dbReference>
<keyword evidence="3" id="KW-0539">Nucleus</keyword>
<dbReference type="SUPFAM" id="SSF48371">
    <property type="entry name" value="ARM repeat"/>
    <property type="match status" value="1"/>
</dbReference>
<evidence type="ECO:0000256" key="2">
    <source>
        <dbReference type="ARBA" id="ARBA00022664"/>
    </source>
</evidence>
<dbReference type="InterPro" id="IPR016024">
    <property type="entry name" value="ARM-type_fold"/>
</dbReference>
<feature type="domain" description="Symplekin/Pta1 N-terminal" evidence="4">
    <location>
        <begin position="89"/>
        <end position="310"/>
    </location>
</feature>
<evidence type="ECO:0000256" key="3">
    <source>
        <dbReference type="ARBA" id="ARBA00023242"/>
    </source>
</evidence>
<sequence>VVRWINEASLSLDVHVRSDLLHKVQEVVLHKEPELLHGFLHEVIAFQHDRHTDIRKFVVGFIEEAFKKDWELLPKIIGNIQVLLQDNAPQVQKRVVQAVTQLYRIALMWVSRASVVTDQMQSVWNILTNIKAYIINMVDSENDGLRTQIVKFLETLVILQTYPEAESIKRENDFSLEDVPLTLKIARRRKLEEEAMTVFDLMIKFHGSAHISSANLMACMGSLTTIAKLRPQFMGKVVTALETLHINLPPTLSTSQVNSVRKHLKMQLLNLLRHPTAMDYNTNITTLLTDLGASNHEVMKAFPKSEDIKKRIKRSVADSGGASLKKQRMEDQVVTKSAVDITEAFINERLTPELAANLVIVAMVSFL</sequence>
<reference evidence="5 6" key="1">
    <citation type="submission" date="2024-07" db="EMBL/GenBank/DDBJ databases">
        <title>Chromosome-level genome assembly of the water stick insect Ranatra chinensis (Heteroptera: Nepidae).</title>
        <authorList>
            <person name="Liu X."/>
        </authorList>
    </citation>
    <scope>NUCLEOTIDE SEQUENCE [LARGE SCALE GENOMIC DNA]</scope>
    <source>
        <strain evidence="5">Cailab_2021Rc</strain>
        <tissue evidence="5">Muscle</tissue>
    </source>
</reference>
<feature type="non-terminal residue" evidence="5">
    <location>
        <position position="1"/>
    </location>
</feature>
<dbReference type="InterPro" id="IPR011989">
    <property type="entry name" value="ARM-like"/>
</dbReference>
<protein>
    <recommendedName>
        <fullName evidence="4">Symplekin/Pta1 N-terminal domain-containing protein</fullName>
    </recommendedName>
</protein>
<dbReference type="Gene3D" id="1.25.10.10">
    <property type="entry name" value="Leucine-rich Repeat Variant"/>
    <property type="match status" value="1"/>
</dbReference>
<evidence type="ECO:0000313" key="5">
    <source>
        <dbReference type="EMBL" id="KAL1131945.1"/>
    </source>
</evidence>